<comment type="cofactor">
    <cofactor evidence="1 13">
        <name>pyridoxal 5'-phosphate</name>
        <dbReference type="ChEBI" id="CHEBI:597326"/>
    </cofactor>
</comment>
<evidence type="ECO:0000259" key="14">
    <source>
        <dbReference type="Pfam" id="PF00291"/>
    </source>
</evidence>
<dbReference type="Pfam" id="PF00291">
    <property type="entry name" value="PALP"/>
    <property type="match status" value="1"/>
</dbReference>
<dbReference type="InterPro" id="IPR036052">
    <property type="entry name" value="TrpB-like_PALP_sf"/>
</dbReference>
<dbReference type="Gene3D" id="3.20.20.70">
    <property type="entry name" value="Aldolase class I"/>
    <property type="match status" value="1"/>
</dbReference>
<evidence type="ECO:0000256" key="3">
    <source>
        <dbReference type="ARBA" id="ARBA00005761"/>
    </source>
</evidence>
<keyword evidence="7 13" id="KW-0028">Amino-acid biosynthesis</keyword>
<dbReference type="NCBIfam" id="TIGR00263">
    <property type="entry name" value="trpB"/>
    <property type="match status" value="1"/>
</dbReference>
<protein>
    <recommendedName>
        <fullName evidence="6 13">Tryptophan synthase</fullName>
        <ecNumber evidence="5 13">4.2.1.20</ecNumber>
    </recommendedName>
</protein>
<gene>
    <name evidence="15" type="ORF">B9G98_01138</name>
</gene>
<evidence type="ECO:0000256" key="6">
    <source>
        <dbReference type="ARBA" id="ARBA00018724"/>
    </source>
</evidence>
<dbReference type="OrthoDB" id="10050244at2759"/>
<dbReference type="RefSeq" id="XP_024663464.1">
    <property type="nucleotide sequence ID" value="XM_024807696.1"/>
</dbReference>
<dbReference type="AlphaFoldDB" id="A0A2T0FEU9"/>
<comment type="similarity">
    <text evidence="4">In the N-terminal section; belongs to the TrpA family.</text>
</comment>
<dbReference type="Proteomes" id="UP000238350">
    <property type="component" value="Unassembled WGS sequence"/>
</dbReference>
<evidence type="ECO:0000256" key="4">
    <source>
        <dbReference type="ARBA" id="ARBA00006095"/>
    </source>
</evidence>
<evidence type="ECO:0000256" key="9">
    <source>
        <dbReference type="ARBA" id="ARBA00022898"/>
    </source>
</evidence>
<evidence type="ECO:0000313" key="15">
    <source>
        <dbReference type="EMBL" id="PRT53518.1"/>
    </source>
</evidence>
<dbReference type="PANTHER" id="PTHR48077:SF3">
    <property type="entry name" value="TRYPTOPHAN SYNTHASE"/>
    <property type="match status" value="1"/>
</dbReference>
<dbReference type="HAMAP" id="MF_00131">
    <property type="entry name" value="Trp_synth_alpha"/>
    <property type="match status" value="1"/>
</dbReference>
<dbReference type="EC" id="4.2.1.20" evidence="5 13"/>
<dbReference type="InterPro" id="IPR023026">
    <property type="entry name" value="Trp_synth_beta/beta-like"/>
</dbReference>
<dbReference type="FunFam" id="3.40.50.1100:FF:000004">
    <property type="entry name" value="Tryptophan synthase beta chain"/>
    <property type="match status" value="1"/>
</dbReference>
<feature type="domain" description="Tryptophan synthase beta chain-like PALP" evidence="14">
    <location>
        <begin position="352"/>
        <end position="676"/>
    </location>
</feature>
<reference evidence="15 16" key="1">
    <citation type="submission" date="2017-04" db="EMBL/GenBank/DDBJ databases">
        <title>Genome sequencing of [Candida] sorbophila.</title>
        <authorList>
            <person name="Ahn J.O."/>
        </authorList>
    </citation>
    <scope>NUCLEOTIDE SEQUENCE [LARGE SCALE GENOMIC DNA]</scope>
    <source>
        <strain evidence="15 16">DS02</strain>
    </source>
</reference>
<dbReference type="InterPro" id="IPR006653">
    <property type="entry name" value="Trp_synth_b_CS"/>
</dbReference>
<comment type="caution">
    <text evidence="15">The sequence shown here is derived from an EMBL/GenBank/DDBJ whole genome shotgun (WGS) entry which is preliminary data.</text>
</comment>
<dbReference type="SUPFAM" id="SSF51366">
    <property type="entry name" value="Ribulose-phoshate binding barrel"/>
    <property type="match status" value="1"/>
</dbReference>
<dbReference type="FunFam" id="3.40.50.1100:FF:000001">
    <property type="entry name" value="Tryptophan synthase beta chain"/>
    <property type="match status" value="1"/>
</dbReference>
<dbReference type="GO" id="GO:0005737">
    <property type="term" value="C:cytoplasm"/>
    <property type="evidence" value="ECO:0007669"/>
    <property type="project" value="TreeGrafter"/>
</dbReference>
<comment type="similarity">
    <text evidence="3">In the C-terminal section; belongs to the TrpB family.</text>
</comment>
<dbReference type="NCBIfam" id="TIGR00262">
    <property type="entry name" value="trpA"/>
    <property type="match status" value="1"/>
</dbReference>
<dbReference type="CDD" id="cd06446">
    <property type="entry name" value="Trp-synth_B"/>
    <property type="match status" value="1"/>
</dbReference>
<evidence type="ECO:0000256" key="13">
    <source>
        <dbReference type="RuleBase" id="RU003663"/>
    </source>
</evidence>
<dbReference type="FunFam" id="3.20.20.70:FF:000151">
    <property type="entry name" value="Tryptophan synthase"/>
    <property type="match status" value="1"/>
</dbReference>
<evidence type="ECO:0000313" key="16">
    <source>
        <dbReference type="Proteomes" id="UP000238350"/>
    </source>
</evidence>
<evidence type="ECO:0000256" key="2">
    <source>
        <dbReference type="ARBA" id="ARBA00004733"/>
    </source>
</evidence>
<keyword evidence="8 13" id="KW-0822">Tryptophan biosynthesis</keyword>
<dbReference type="InterPro" id="IPR006654">
    <property type="entry name" value="Trp_synth_beta"/>
</dbReference>
<dbReference type="EMBL" id="NDIQ01000001">
    <property type="protein sequence ID" value="PRT53518.1"/>
    <property type="molecule type" value="Genomic_DNA"/>
</dbReference>
<evidence type="ECO:0000256" key="7">
    <source>
        <dbReference type="ARBA" id="ARBA00022605"/>
    </source>
</evidence>
<dbReference type="InterPro" id="IPR013785">
    <property type="entry name" value="Aldolase_TIM"/>
</dbReference>
<comment type="pathway">
    <text evidence="2 13">Amino-acid biosynthesis; L-tryptophan biosynthesis; L-tryptophan from chorismate: step 5/5.</text>
</comment>
<dbReference type="GeneID" id="36514887"/>
<dbReference type="InterPro" id="IPR001926">
    <property type="entry name" value="TrpB-like_PALP"/>
</dbReference>
<keyword evidence="9 13" id="KW-0663">Pyridoxal phosphate</keyword>
<keyword evidence="10 13" id="KW-0057">Aromatic amino acid biosynthesis</keyword>
<evidence type="ECO:0000256" key="12">
    <source>
        <dbReference type="ARBA" id="ARBA00049047"/>
    </source>
</evidence>
<name>A0A2T0FEU9_9ASCO</name>
<dbReference type="GO" id="GO:0004834">
    <property type="term" value="F:tryptophan synthase activity"/>
    <property type="evidence" value="ECO:0007669"/>
    <property type="project" value="UniProtKB-EC"/>
</dbReference>
<proteinExistence type="inferred from homology"/>
<dbReference type="UniPathway" id="UPA00035">
    <property type="reaction ID" value="UER00044"/>
</dbReference>
<keyword evidence="16" id="KW-1185">Reference proteome</keyword>
<accession>A0A2T0FEU9</accession>
<dbReference type="InterPro" id="IPR011060">
    <property type="entry name" value="RibuloseP-bd_barrel"/>
</dbReference>
<keyword evidence="11 13" id="KW-0456">Lyase</keyword>
<dbReference type="PANTHER" id="PTHR48077">
    <property type="entry name" value="TRYPTOPHAN SYNTHASE-RELATED"/>
    <property type="match status" value="1"/>
</dbReference>
<evidence type="ECO:0000256" key="8">
    <source>
        <dbReference type="ARBA" id="ARBA00022822"/>
    </source>
</evidence>
<sequence length="702" mass="75798">MSQQIRDTFAQCKAEQRPAVVTFLTCGFPGIEETVPLLMALQEGGADIIELGMPFSDPVADGPVIQKANQIALDEGVTMSTVLQALRIARATGLKVPVLLMGYYNPIMQYGEEKFIKEAKEAGANGFLMVDLPPEEAIRFRNVCHKFYLSYVPLVAPCTSEKRLEELAGIADSFIYVVSRMGTTGFTGTLEVHIDELLARVRKHSGDIPLAVGFGISTRAHVEEIGKIADGAVIGSYLISLIEKNEDKARVAALKAYVAEVSGNRKVDVSTIPKCVITSVDAEDEPPAVNATNMKLETPVEPSVDRFGLFGGQYVPEILHECLKELEQEFFAARDDPEFWKLFRSYYPYMGRPSSLHLADRLSEEVGGARIWLKREDLNHTGSHKINNALGQVLIAKRLGKTKVIAETGAGQHGVATATAAAKFGLKCTVYMGAEDARRQALNVFRMRLLGAEVVEVHNGTKTLRDACSEALRVWATRLGDTHYVLGSATGPHPFPTIVRTLQSVIGQETREQFGALNDGRLPDAVLACVGGGSNCAGMFSEFIPLPEVRLIGVEAGGSGLDTNEHAATLTGGNPGVLHGAKTYVLQTPDGQIVDTHSISAGLDYPGVGPELASWKESGRAKFVACTDADALRGFRILSQTEGIIPAIESAHAVYQATVVAKELGKGKDIVVCLSGRGDKDVQHVAELLPTFGPKIDWDLRF</sequence>
<dbReference type="PROSITE" id="PS00167">
    <property type="entry name" value="TRP_SYNTHASE_ALPHA"/>
    <property type="match status" value="1"/>
</dbReference>
<comment type="catalytic activity">
    <reaction evidence="12 13">
        <text>(1S,2R)-1-C-(indol-3-yl)glycerol 3-phosphate + L-serine = D-glyceraldehyde 3-phosphate + L-tryptophan + H2O</text>
        <dbReference type="Rhea" id="RHEA:10532"/>
        <dbReference type="ChEBI" id="CHEBI:15377"/>
        <dbReference type="ChEBI" id="CHEBI:33384"/>
        <dbReference type="ChEBI" id="CHEBI:57912"/>
        <dbReference type="ChEBI" id="CHEBI:58866"/>
        <dbReference type="ChEBI" id="CHEBI:59776"/>
        <dbReference type="EC" id="4.2.1.20"/>
    </reaction>
</comment>
<dbReference type="Gene3D" id="3.40.50.1100">
    <property type="match status" value="2"/>
</dbReference>
<evidence type="ECO:0000256" key="11">
    <source>
        <dbReference type="ARBA" id="ARBA00023239"/>
    </source>
</evidence>
<evidence type="ECO:0000256" key="1">
    <source>
        <dbReference type="ARBA" id="ARBA00001933"/>
    </source>
</evidence>
<dbReference type="CDD" id="cd04724">
    <property type="entry name" value="Tryptophan_synthase_alpha"/>
    <property type="match status" value="1"/>
</dbReference>
<dbReference type="InterPro" id="IPR018204">
    <property type="entry name" value="Trp_synthase_alpha_AS"/>
</dbReference>
<dbReference type="InterPro" id="IPR002028">
    <property type="entry name" value="Trp_synthase_suA"/>
</dbReference>
<dbReference type="Pfam" id="PF00290">
    <property type="entry name" value="Trp_syntA"/>
    <property type="match status" value="1"/>
</dbReference>
<dbReference type="SUPFAM" id="SSF53686">
    <property type="entry name" value="Tryptophan synthase beta subunit-like PLP-dependent enzymes"/>
    <property type="match status" value="1"/>
</dbReference>
<dbReference type="HAMAP" id="MF_00133">
    <property type="entry name" value="Trp_synth_beta"/>
    <property type="match status" value="1"/>
</dbReference>
<evidence type="ECO:0000256" key="5">
    <source>
        <dbReference type="ARBA" id="ARBA00012043"/>
    </source>
</evidence>
<organism evidence="15 16">
    <name type="scientific">Wickerhamiella sorbophila</name>
    <dbReference type="NCBI Taxonomy" id="45607"/>
    <lineage>
        <taxon>Eukaryota</taxon>
        <taxon>Fungi</taxon>
        <taxon>Dikarya</taxon>
        <taxon>Ascomycota</taxon>
        <taxon>Saccharomycotina</taxon>
        <taxon>Dipodascomycetes</taxon>
        <taxon>Dipodascales</taxon>
        <taxon>Trichomonascaceae</taxon>
        <taxon>Wickerhamiella</taxon>
    </lineage>
</organism>
<dbReference type="STRING" id="45607.A0A2T0FEU9"/>
<evidence type="ECO:0000256" key="10">
    <source>
        <dbReference type="ARBA" id="ARBA00023141"/>
    </source>
</evidence>
<dbReference type="PROSITE" id="PS00168">
    <property type="entry name" value="TRP_SYNTHASE_BETA"/>
    <property type="match status" value="1"/>
</dbReference>